<organism evidence="2 3">
    <name type="scientific">Colletotrichum incanum</name>
    <name type="common">Soybean anthracnose fungus</name>
    <dbReference type="NCBI Taxonomy" id="1573173"/>
    <lineage>
        <taxon>Eukaryota</taxon>
        <taxon>Fungi</taxon>
        <taxon>Dikarya</taxon>
        <taxon>Ascomycota</taxon>
        <taxon>Pezizomycotina</taxon>
        <taxon>Sordariomycetes</taxon>
        <taxon>Hypocreomycetidae</taxon>
        <taxon>Glomerellales</taxon>
        <taxon>Glomerellaceae</taxon>
        <taxon>Colletotrichum</taxon>
        <taxon>Colletotrichum spaethianum species complex</taxon>
    </lineage>
</organism>
<reference evidence="2 3" key="1">
    <citation type="submission" date="2015-06" db="EMBL/GenBank/DDBJ databases">
        <title>Survival trade-offs in plant roots during colonization by closely related pathogenic and mutualistic fungi.</title>
        <authorList>
            <person name="Hacquard S."/>
            <person name="Kracher B."/>
            <person name="Hiruma K."/>
            <person name="Weinman A."/>
            <person name="Muench P."/>
            <person name="Garrido Oter R."/>
            <person name="Ver Loren van Themaat E."/>
            <person name="Dallerey J.-F."/>
            <person name="Damm U."/>
            <person name="Henrissat B."/>
            <person name="Lespinet O."/>
            <person name="Thon M."/>
            <person name="Kemen E."/>
            <person name="McHardy A.C."/>
            <person name="Schulze-Lefert P."/>
            <person name="O'Connell R.J."/>
        </authorList>
    </citation>
    <scope>NUCLEOTIDE SEQUENCE [LARGE SCALE GENOMIC DNA]</scope>
    <source>
        <strain evidence="2 3">MAFF 238704</strain>
    </source>
</reference>
<sequence length="86" mass="9393">MCAQGNIRRRGRTQPHRGPHLSKWALPLYQLGQQTLAKLPNVTDGDGEETNIPSLFSSRPAKLASQDSSVTLDASAVIATVLRRLK</sequence>
<evidence type="ECO:0000313" key="2">
    <source>
        <dbReference type="EMBL" id="KZL85626.1"/>
    </source>
</evidence>
<keyword evidence="3" id="KW-1185">Reference proteome</keyword>
<proteinExistence type="predicted"/>
<dbReference type="Proteomes" id="UP000076584">
    <property type="component" value="Unassembled WGS sequence"/>
</dbReference>
<feature type="region of interest" description="Disordered" evidence="1">
    <location>
        <begin position="1"/>
        <end position="20"/>
    </location>
</feature>
<gene>
    <name evidence="2" type="ORF">CI238_05475</name>
</gene>
<feature type="compositionally biased region" description="Basic residues" evidence="1">
    <location>
        <begin position="7"/>
        <end position="20"/>
    </location>
</feature>
<protein>
    <submittedName>
        <fullName evidence="2">Uncharacterized protein</fullName>
    </submittedName>
</protein>
<dbReference type="AlphaFoldDB" id="A0A162N6N4"/>
<evidence type="ECO:0000313" key="3">
    <source>
        <dbReference type="Proteomes" id="UP000076584"/>
    </source>
</evidence>
<comment type="caution">
    <text evidence="2">The sequence shown here is derived from an EMBL/GenBank/DDBJ whole genome shotgun (WGS) entry which is preliminary data.</text>
</comment>
<accession>A0A162N6N4</accession>
<name>A0A162N6N4_COLIC</name>
<evidence type="ECO:0000256" key="1">
    <source>
        <dbReference type="SAM" id="MobiDB-lite"/>
    </source>
</evidence>
<dbReference type="EMBL" id="LFIW01000604">
    <property type="protein sequence ID" value="KZL85626.1"/>
    <property type="molecule type" value="Genomic_DNA"/>
</dbReference>